<dbReference type="SUPFAM" id="SSF49503">
    <property type="entry name" value="Cupredoxins"/>
    <property type="match status" value="1"/>
</dbReference>
<organism evidence="4 5">
    <name type="scientific">Stenomitos frigidus ULC18</name>
    <dbReference type="NCBI Taxonomy" id="2107698"/>
    <lineage>
        <taxon>Bacteria</taxon>
        <taxon>Bacillati</taxon>
        <taxon>Cyanobacteriota</taxon>
        <taxon>Cyanophyceae</taxon>
        <taxon>Leptolyngbyales</taxon>
        <taxon>Leptolyngbyaceae</taxon>
        <taxon>Stenomitos</taxon>
    </lineage>
</organism>
<dbReference type="InterPro" id="IPR028096">
    <property type="entry name" value="EfeO_Cupredoxin"/>
</dbReference>
<feature type="chain" id="PRO_5015760305" description="EfeO-type cupredoxin-like domain-containing protein" evidence="2">
    <location>
        <begin position="30"/>
        <end position="188"/>
    </location>
</feature>
<feature type="transmembrane region" description="Helical" evidence="1">
    <location>
        <begin position="57"/>
        <end position="79"/>
    </location>
</feature>
<comment type="caution">
    <text evidence="4">The sequence shown here is derived from an EMBL/GenBank/DDBJ whole genome shotgun (WGS) entry which is preliminary data.</text>
</comment>
<dbReference type="Proteomes" id="UP000239576">
    <property type="component" value="Unassembled WGS sequence"/>
</dbReference>
<evidence type="ECO:0000256" key="2">
    <source>
        <dbReference type="SAM" id="SignalP"/>
    </source>
</evidence>
<keyword evidence="1" id="KW-0472">Membrane</keyword>
<evidence type="ECO:0000313" key="4">
    <source>
        <dbReference type="EMBL" id="PSB31900.1"/>
    </source>
</evidence>
<dbReference type="EMBL" id="PVWK01000031">
    <property type="protein sequence ID" value="PSB31900.1"/>
    <property type="molecule type" value="Genomic_DNA"/>
</dbReference>
<dbReference type="AlphaFoldDB" id="A0A2T1EGK7"/>
<dbReference type="OrthoDB" id="9800141at2"/>
<evidence type="ECO:0000259" key="3">
    <source>
        <dbReference type="Pfam" id="PF13473"/>
    </source>
</evidence>
<gene>
    <name evidence="4" type="ORF">C7B82_06705</name>
</gene>
<evidence type="ECO:0000256" key="1">
    <source>
        <dbReference type="SAM" id="Phobius"/>
    </source>
</evidence>
<keyword evidence="5" id="KW-1185">Reference proteome</keyword>
<feature type="signal peptide" evidence="2">
    <location>
        <begin position="1"/>
        <end position="29"/>
    </location>
</feature>
<dbReference type="Gene3D" id="2.60.40.420">
    <property type="entry name" value="Cupredoxins - blue copper proteins"/>
    <property type="match status" value="1"/>
</dbReference>
<dbReference type="RefSeq" id="WP_106255532.1">
    <property type="nucleotide sequence ID" value="NZ_CAWNSW010000125.1"/>
</dbReference>
<keyword evidence="2" id="KW-0732">Signal</keyword>
<protein>
    <recommendedName>
        <fullName evidence="3">EfeO-type cupredoxin-like domain-containing protein</fullName>
    </recommendedName>
</protein>
<feature type="domain" description="EfeO-type cupredoxin-like" evidence="3">
    <location>
        <begin position="75"/>
        <end position="176"/>
    </location>
</feature>
<reference evidence="5" key="1">
    <citation type="submission" date="2018-02" db="EMBL/GenBank/DDBJ databases">
        <authorList>
            <person name="Moore K."/>
            <person name="Momper L."/>
        </authorList>
    </citation>
    <scope>NUCLEOTIDE SEQUENCE [LARGE SCALE GENOMIC DNA]</scope>
    <source>
        <strain evidence="5">ULC18</strain>
    </source>
</reference>
<proteinExistence type="predicted"/>
<accession>A0A2T1EGK7</accession>
<keyword evidence="1" id="KW-1133">Transmembrane helix</keyword>
<dbReference type="Pfam" id="PF13473">
    <property type="entry name" value="Cupredoxin_1"/>
    <property type="match status" value="1"/>
</dbReference>
<reference evidence="4 5" key="2">
    <citation type="submission" date="2018-03" db="EMBL/GenBank/DDBJ databases">
        <title>The ancient ancestry and fast evolution of plastids.</title>
        <authorList>
            <person name="Moore K.R."/>
            <person name="Magnabosco C."/>
            <person name="Momper L."/>
            <person name="Gold D.A."/>
            <person name="Bosak T."/>
            <person name="Fournier G.P."/>
        </authorList>
    </citation>
    <scope>NUCLEOTIDE SEQUENCE [LARGE SCALE GENOMIC DNA]</scope>
    <source>
        <strain evidence="4 5">ULC18</strain>
    </source>
</reference>
<dbReference type="InterPro" id="IPR008972">
    <property type="entry name" value="Cupredoxin"/>
</dbReference>
<keyword evidence="1" id="KW-0812">Transmembrane</keyword>
<evidence type="ECO:0000313" key="5">
    <source>
        <dbReference type="Proteomes" id="UP000239576"/>
    </source>
</evidence>
<name>A0A2T1EGK7_9CYAN</name>
<sequence>MVSKKKMVARLAGLGIVLSLAASATLLTAKDDANAQMPMDMTEAEQPQPFRRLEQPLGLKIGVVVGGAALIGLELWWFLFSKKQSQKAEAKQGVQELTITVDGGYEPSQVVVSVGQPVRLNFFRKDPSSCLETVVLPAFHIAQNLSLNQVTTVEFTPEKPGQYPFTCGMNMFRGVVEVEAMAVANGKG</sequence>